<keyword evidence="4" id="KW-1185">Reference proteome</keyword>
<dbReference type="EMBL" id="BNJQ01000032">
    <property type="protein sequence ID" value="GHP11030.1"/>
    <property type="molecule type" value="Genomic_DNA"/>
</dbReference>
<evidence type="ECO:0000259" key="2">
    <source>
        <dbReference type="Pfam" id="PF14347"/>
    </source>
</evidence>
<comment type="caution">
    <text evidence="3">The sequence shown here is derived from an EMBL/GenBank/DDBJ whole genome shotgun (WGS) entry which is preliminary data.</text>
</comment>
<keyword evidence="1" id="KW-1133">Transmembrane helix</keyword>
<evidence type="ECO:0000256" key="1">
    <source>
        <dbReference type="SAM" id="Phobius"/>
    </source>
</evidence>
<organism evidence="3 4">
    <name type="scientific">Pycnococcus provasolii</name>
    <dbReference type="NCBI Taxonomy" id="41880"/>
    <lineage>
        <taxon>Eukaryota</taxon>
        <taxon>Viridiplantae</taxon>
        <taxon>Chlorophyta</taxon>
        <taxon>Pseudoscourfieldiophyceae</taxon>
        <taxon>Pseudoscourfieldiales</taxon>
        <taxon>Pycnococcaceae</taxon>
        <taxon>Pycnococcus</taxon>
    </lineage>
</organism>
<feature type="domain" description="DUF4399" evidence="2">
    <location>
        <begin position="167"/>
        <end position="256"/>
    </location>
</feature>
<dbReference type="InterPro" id="IPR025512">
    <property type="entry name" value="DUF4399"/>
</dbReference>
<feature type="transmembrane region" description="Helical" evidence="1">
    <location>
        <begin position="20"/>
        <end position="40"/>
    </location>
</feature>
<dbReference type="Proteomes" id="UP000660262">
    <property type="component" value="Unassembled WGS sequence"/>
</dbReference>
<dbReference type="Pfam" id="PF14347">
    <property type="entry name" value="DUF4399"/>
    <property type="match status" value="1"/>
</dbReference>
<name>A0A830HYX3_9CHLO</name>
<keyword evidence="1" id="KW-0472">Membrane</keyword>
<protein>
    <recommendedName>
        <fullName evidence="2">DUF4399 domain-containing protein</fullName>
    </recommendedName>
</protein>
<evidence type="ECO:0000313" key="4">
    <source>
        <dbReference type="Proteomes" id="UP000660262"/>
    </source>
</evidence>
<proteinExistence type="predicted"/>
<feature type="transmembrane region" description="Helical" evidence="1">
    <location>
        <begin position="67"/>
        <end position="86"/>
    </location>
</feature>
<dbReference type="AlphaFoldDB" id="A0A830HYX3"/>
<reference evidence="3" key="1">
    <citation type="submission" date="2020-10" db="EMBL/GenBank/DDBJ databases">
        <title>Unveiling of a novel bifunctional photoreceptor, Dualchrome1, isolated from a cosmopolitan green alga.</title>
        <authorList>
            <person name="Suzuki S."/>
            <person name="Kawachi M."/>
        </authorList>
    </citation>
    <scope>NUCLEOTIDE SEQUENCE</scope>
    <source>
        <strain evidence="3">NIES 2893</strain>
    </source>
</reference>
<keyword evidence="1" id="KW-0812">Transmembrane</keyword>
<sequence>MGAADDSSGKPAYSFESYSSLLSGCAILFFFIVELIFEYVEHKTETFLDNKAFTGLIFTLQRAKNEFAVLGFISFVLLLVEPYVFAPRVRVRAHLSSSPSRPLRTPAAHASCTPLAGKPVSVGSWLVAAAASASLVLATPAASLAADGVSFLAPKNNATVSETFDTTFSVSGLTVAPAADGVQEGSGHHHLIVDGTGYKEGLVIVKDDTHFHYGKGQEEATLTLAPGKHTLTLQFGNALHESYGAKYAKTITVTVK</sequence>
<dbReference type="OrthoDB" id="533503at2759"/>
<evidence type="ECO:0000313" key="3">
    <source>
        <dbReference type="EMBL" id="GHP11030.1"/>
    </source>
</evidence>
<accession>A0A830HYX3</accession>
<gene>
    <name evidence="3" type="ORF">PPROV_000976000</name>
</gene>